<dbReference type="AlphaFoldDB" id="A0A0K3CFG3"/>
<keyword evidence="1" id="KW-0479">Metal-binding</keyword>
<dbReference type="Proteomes" id="UP000239560">
    <property type="component" value="Unassembled WGS sequence"/>
</dbReference>
<accession>A0A0K3CFG3</accession>
<feature type="domain" description="UBR-type" evidence="6">
    <location>
        <begin position="47"/>
        <end position="115"/>
    </location>
</feature>
<dbReference type="STRING" id="5286.A0A0K3CFG3"/>
<dbReference type="InterPro" id="IPR040204">
    <property type="entry name" value="UBR7"/>
</dbReference>
<feature type="compositionally biased region" description="Polar residues" evidence="5">
    <location>
        <begin position="275"/>
        <end position="295"/>
    </location>
</feature>
<dbReference type="InterPro" id="IPR011011">
    <property type="entry name" value="Znf_FYVE_PHD"/>
</dbReference>
<evidence type="ECO:0000256" key="1">
    <source>
        <dbReference type="ARBA" id="ARBA00022723"/>
    </source>
</evidence>
<dbReference type="InterPro" id="IPR047506">
    <property type="entry name" value="UBR7-like_UBR-box"/>
</dbReference>
<dbReference type="CDD" id="cd15542">
    <property type="entry name" value="PHD_UBR7"/>
    <property type="match status" value="1"/>
</dbReference>
<organism evidence="7 9">
    <name type="scientific">Rhodotorula toruloides</name>
    <name type="common">Yeast</name>
    <name type="synonym">Rhodosporidium toruloides</name>
    <dbReference type="NCBI Taxonomy" id="5286"/>
    <lineage>
        <taxon>Eukaryota</taxon>
        <taxon>Fungi</taxon>
        <taxon>Dikarya</taxon>
        <taxon>Basidiomycota</taxon>
        <taxon>Pucciniomycotina</taxon>
        <taxon>Microbotryomycetes</taxon>
        <taxon>Sporidiobolales</taxon>
        <taxon>Sporidiobolaceae</taxon>
        <taxon>Rhodotorula</taxon>
    </lineage>
</organism>
<feature type="region of interest" description="Disordered" evidence="5">
    <location>
        <begin position="244"/>
        <end position="328"/>
    </location>
</feature>
<dbReference type="GO" id="GO:0008270">
    <property type="term" value="F:zinc ion binding"/>
    <property type="evidence" value="ECO:0007669"/>
    <property type="project" value="UniProtKB-KW"/>
</dbReference>
<dbReference type="PROSITE" id="PS51157">
    <property type="entry name" value="ZF_UBR"/>
    <property type="match status" value="1"/>
</dbReference>
<keyword evidence="9" id="KW-1185">Reference proteome</keyword>
<dbReference type="Pfam" id="PF02207">
    <property type="entry name" value="zf-UBR"/>
    <property type="match status" value="1"/>
</dbReference>
<feature type="zinc finger region" description="UBR-type" evidence="4">
    <location>
        <begin position="47"/>
        <end position="115"/>
    </location>
</feature>
<dbReference type="Gene3D" id="3.30.40.10">
    <property type="entry name" value="Zinc/RING finger domain, C3HC4 (zinc finger)"/>
    <property type="match status" value="1"/>
</dbReference>
<protein>
    <submittedName>
        <fullName evidence="7">BY PROTMAP: gi|472584983|gb|EMS22558.1| E3 ubiquitin-protein ligase UBR7 [Rhodosporidium toruloides NP11] gi|647400880|emb|CDR46722.1| RHTO0S13e00650g1_1 [Rhodosporidium toruloides]</fullName>
    </submittedName>
</protein>
<proteinExistence type="predicted"/>
<dbReference type="OrthoDB" id="5795902at2759"/>
<reference evidence="8 10" key="2">
    <citation type="journal article" date="2018" name="Elife">
        <title>Functional genomics of lipid metabolism in the oleaginous yeast Rhodosporidium toruloides.</title>
        <authorList>
            <person name="Coradetti S.T."/>
            <person name="Pinel D."/>
            <person name="Geiselman G."/>
            <person name="Ito M."/>
            <person name="Mondo S."/>
            <person name="Reilly M.C."/>
            <person name="Cheng Y.F."/>
            <person name="Bauer S."/>
            <person name="Grigoriev I."/>
            <person name="Gladden J.M."/>
            <person name="Simmons B.A."/>
            <person name="Brem R."/>
            <person name="Arkin A.P."/>
            <person name="Skerker J.M."/>
        </authorList>
    </citation>
    <scope>NUCLEOTIDE SEQUENCE [LARGE SCALE GENOMIC DNA]</scope>
    <source>
        <strain evidence="8 10">NBRC 0880</strain>
    </source>
</reference>
<dbReference type="InterPro" id="IPR013083">
    <property type="entry name" value="Znf_RING/FYVE/PHD"/>
</dbReference>
<evidence type="ECO:0000259" key="6">
    <source>
        <dbReference type="PROSITE" id="PS51157"/>
    </source>
</evidence>
<dbReference type="InterPro" id="IPR001965">
    <property type="entry name" value="Znf_PHD"/>
</dbReference>
<sequence length="449" mass="49312">MLNREALLFSPTREGVPSSDDFVADDLIGAQEALEAEAREIMPYKFDACTYDLGYIKQPLFACQTCLNDRAVCAACSIACHGDHSLVELFNRRDFRCDCGTEAMGAGSFCSISHRNDAPANTRNRYDKNFKGVFCFCGRPYDPHTEVEDMLQCLVCEDWLHESCVFGASDSEPPLRQDEFDTMVCQRCVRGNSEVRRILERYAGVEGTGVMLVGSDGTVSGRPASAETGQGEVTPATAVLHGQVNANGEPAAEKRRADAHDDVEARSSKKAKVDSSPQPVSNPTQALSDPTTSAAHDSPVCETNDLPPASALPSECQAPPLVPPGETPLAKFEATGGRSNVFLADNFTSTWCRCRQCLPSFVNFPYLLDEEDVYEPPEDPDAEKSTFELGMDHLLNRMPRGQAIDSIQAFTTFSDRLKDYLRPLATSGTTITKDHIESFFEAERERRQA</sequence>
<evidence type="ECO:0000313" key="9">
    <source>
        <dbReference type="Proteomes" id="UP000199069"/>
    </source>
</evidence>
<dbReference type="CDD" id="cd19677">
    <property type="entry name" value="UBR-box_UBR7"/>
    <property type="match status" value="1"/>
</dbReference>
<evidence type="ECO:0000256" key="2">
    <source>
        <dbReference type="ARBA" id="ARBA00022771"/>
    </source>
</evidence>
<dbReference type="InterPro" id="IPR003126">
    <property type="entry name" value="Znf_UBR"/>
</dbReference>
<dbReference type="OMA" id="GAMVYNH"/>
<dbReference type="EMBL" id="CWKI01000003">
    <property type="protein sequence ID" value="CTR05941.1"/>
    <property type="molecule type" value="Genomic_DNA"/>
</dbReference>
<dbReference type="GO" id="GO:0061630">
    <property type="term" value="F:ubiquitin protein ligase activity"/>
    <property type="evidence" value="ECO:0007669"/>
    <property type="project" value="InterPro"/>
</dbReference>
<dbReference type="Proteomes" id="UP000199069">
    <property type="component" value="Unassembled WGS sequence"/>
</dbReference>
<evidence type="ECO:0000256" key="5">
    <source>
        <dbReference type="SAM" id="MobiDB-lite"/>
    </source>
</evidence>
<dbReference type="SMART" id="SM00249">
    <property type="entry name" value="PHD"/>
    <property type="match status" value="1"/>
</dbReference>
<feature type="compositionally biased region" description="Basic and acidic residues" evidence="5">
    <location>
        <begin position="251"/>
        <end position="273"/>
    </location>
</feature>
<keyword evidence="3" id="KW-0862">Zinc</keyword>
<reference evidence="7 9" key="1">
    <citation type="submission" date="2015-07" db="EMBL/GenBank/DDBJ databases">
        <authorList>
            <person name="Cajimat M.N.B."/>
            <person name="Milazzo M.L."/>
            <person name="Fulhorst C.F."/>
        </authorList>
    </citation>
    <scope>NUCLEOTIDE SEQUENCE [LARGE SCALE GENOMIC DNA]</scope>
    <source>
        <strain evidence="7">Single colony</strain>
    </source>
</reference>
<dbReference type="GO" id="GO:0005737">
    <property type="term" value="C:cytoplasm"/>
    <property type="evidence" value="ECO:0007669"/>
    <property type="project" value="TreeGrafter"/>
</dbReference>
<dbReference type="SMART" id="SM00396">
    <property type="entry name" value="ZnF_UBR1"/>
    <property type="match status" value="1"/>
</dbReference>
<evidence type="ECO:0000256" key="4">
    <source>
        <dbReference type="PROSITE-ProRule" id="PRU00508"/>
    </source>
</evidence>
<dbReference type="SUPFAM" id="SSF57903">
    <property type="entry name" value="FYVE/PHD zinc finger"/>
    <property type="match status" value="1"/>
</dbReference>
<gene>
    <name evidence="7" type="primary">FGENESH: predicted gene_3.253</name>
    <name evidence="8" type="ORF">AAT19DRAFT_13040</name>
    <name evidence="7" type="ORF">BN2166_0018020</name>
</gene>
<evidence type="ECO:0000313" key="10">
    <source>
        <dbReference type="Proteomes" id="UP000239560"/>
    </source>
</evidence>
<dbReference type="EMBL" id="LCTV02000003">
    <property type="protein sequence ID" value="PRQ76018.1"/>
    <property type="molecule type" value="Genomic_DNA"/>
</dbReference>
<dbReference type="PANTHER" id="PTHR13513">
    <property type="entry name" value="E3 UBIQUITIN-PROTEIN LIGASE UBR7"/>
    <property type="match status" value="1"/>
</dbReference>
<keyword evidence="2" id="KW-0863">Zinc-finger</keyword>
<evidence type="ECO:0000313" key="7">
    <source>
        <dbReference type="EMBL" id="CTR05941.1"/>
    </source>
</evidence>
<name>A0A0K3CFG3_RHOTO</name>
<dbReference type="PANTHER" id="PTHR13513:SF9">
    <property type="entry name" value="E3 UBIQUITIN-PROTEIN LIGASE UBR7-RELATED"/>
    <property type="match status" value="1"/>
</dbReference>
<evidence type="ECO:0000256" key="3">
    <source>
        <dbReference type="ARBA" id="ARBA00022833"/>
    </source>
</evidence>
<evidence type="ECO:0000313" key="8">
    <source>
        <dbReference type="EMBL" id="PRQ76018.1"/>
    </source>
</evidence>